<proteinExistence type="predicted"/>
<dbReference type="PaxDb" id="9986-ENSOCUP00000000502"/>
<dbReference type="GeneID" id="100352060"/>
<dbReference type="eggNOG" id="ENOG502SAF3">
    <property type="taxonomic scope" value="Eukaryota"/>
</dbReference>
<name>G1SDL2_RABIT</name>
<dbReference type="GeneTree" id="ENSGT00390000017929"/>
<dbReference type="HOGENOM" id="CLU_081882_0_0_1"/>
<dbReference type="KEGG" id="ocu:100352060"/>
<evidence type="ECO:0000256" key="1">
    <source>
        <dbReference type="SAM" id="Phobius"/>
    </source>
</evidence>
<dbReference type="AlphaFoldDB" id="G1SDL2"/>
<dbReference type="PANTHER" id="PTHR14788:SF5">
    <property type="entry name" value="TRANSMEMBRANE PROTEIN 156"/>
    <property type="match status" value="1"/>
</dbReference>
<dbReference type="Proteomes" id="UP000001811">
    <property type="component" value="Chromosome 2"/>
</dbReference>
<evidence type="ECO:0000313" key="2">
    <source>
        <dbReference type="Ensembl" id="ENSOCUP00000000502.3"/>
    </source>
</evidence>
<evidence type="ECO:0000313" key="3">
    <source>
        <dbReference type="Proteomes" id="UP000001811"/>
    </source>
</evidence>
<accession>G1SDL2</accession>
<reference evidence="2 3" key="1">
    <citation type="journal article" date="2011" name="Nature">
        <title>A high-resolution map of human evolutionary constraint using 29 mammals.</title>
        <authorList>
            <person name="Lindblad-Toh K."/>
            <person name="Garber M."/>
            <person name="Zuk O."/>
            <person name="Lin M.F."/>
            <person name="Parker B.J."/>
            <person name="Washietl S."/>
            <person name="Kheradpour P."/>
            <person name="Ernst J."/>
            <person name="Jordan G."/>
            <person name="Mauceli E."/>
            <person name="Ward L.D."/>
            <person name="Lowe C.B."/>
            <person name="Holloway A.K."/>
            <person name="Clamp M."/>
            <person name="Gnerre S."/>
            <person name="Alfoldi J."/>
            <person name="Beal K."/>
            <person name="Chang J."/>
            <person name="Clawson H."/>
            <person name="Cuff J."/>
            <person name="Di Palma F."/>
            <person name="Fitzgerald S."/>
            <person name="Flicek P."/>
            <person name="Guttman M."/>
            <person name="Hubisz M.J."/>
            <person name="Jaffe D.B."/>
            <person name="Jungreis I."/>
            <person name="Kent W.J."/>
            <person name="Kostka D."/>
            <person name="Lara M."/>
            <person name="Martins A.L."/>
            <person name="Massingham T."/>
            <person name="Moltke I."/>
            <person name="Raney B.J."/>
            <person name="Rasmussen M.D."/>
            <person name="Robinson J."/>
            <person name="Stark A."/>
            <person name="Vilella A.J."/>
            <person name="Wen J."/>
            <person name="Xie X."/>
            <person name="Zody M.C."/>
            <person name="Baldwin J."/>
            <person name="Bloom T."/>
            <person name="Chin C.W."/>
            <person name="Heiman D."/>
            <person name="Nicol R."/>
            <person name="Nusbaum C."/>
            <person name="Young S."/>
            <person name="Wilkinson J."/>
            <person name="Worley K.C."/>
            <person name="Kovar C.L."/>
            <person name="Muzny D.M."/>
            <person name="Gibbs R.A."/>
            <person name="Cree A."/>
            <person name="Dihn H.H."/>
            <person name="Fowler G."/>
            <person name="Jhangiani S."/>
            <person name="Joshi V."/>
            <person name="Lee S."/>
            <person name="Lewis L.R."/>
            <person name="Nazareth L.V."/>
            <person name="Okwuonu G."/>
            <person name="Santibanez J."/>
            <person name="Warren W.C."/>
            <person name="Mardis E.R."/>
            <person name="Weinstock G.M."/>
            <person name="Wilson R.K."/>
            <person name="Delehaunty K."/>
            <person name="Dooling D."/>
            <person name="Fronik C."/>
            <person name="Fulton L."/>
            <person name="Fulton B."/>
            <person name="Graves T."/>
            <person name="Minx P."/>
            <person name="Sodergren E."/>
            <person name="Birney E."/>
            <person name="Margulies E.H."/>
            <person name="Herrero J."/>
            <person name="Green E.D."/>
            <person name="Haussler D."/>
            <person name="Siepel A."/>
            <person name="Goldman N."/>
            <person name="Pollard K.S."/>
            <person name="Pedersen J.S."/>
            <person name="Lander E.S."/>
            <person name="Kellis M."/>
        </authorList>
    </citation>
    <scope>NUCLEOTIDE SEQUENCE [LARGE SCALE GENOMIC DNA]</scope>
    <source>
        <strain evidence="2 3">Thorbecke inbred</strain>
    </source>
</reference>
<dbReference type="CTD" id="80008"/>
<reference evidence="2" key="2">
    <citation type="submission" date="2025-08" db="UniProtKB">
        <authorList>
            <consortium name="Ensembl"/>
        </authorList>
    </citation>
    <scope>IDENTIFICATION</scope>
    <source>
        <strain evidence="2">Thorbecke</strain>
    </source>
</reference>
<dbReference type="Ensembl" id="ENSOCUT00000000579.4">
    <property type="protein sequence ID" value="ENSOCUP00000000502.3"/>
    <property type="gene ID" value="ENSOCUG00000000579.4"/>
</dbReference>
<dbReference type="OMA" id="TSEFKMC"/>
<dbReference type="OrthoDB" id="9422827at2759"/>
<reference evidence="2" key="3">
    <citation type="submission" date="2025-09" db="UniProtKB">
        <authorList>
            <consortium name="Ensembl"/>
        </authorList>
    </citation>
    <scope>IDENTIFICATION</scope>
    <source>
        <strain evidence="2">Thorbecke</strain>
    </source>
</reference>
<protein>
    <submittedName>
        <fullName evidence="2">Transmembrane protein 156</fullName>
    </submittedName>
</protein>
<dbReference type="EMBL" id="AAGW02010632">
    <property type="status" value="NOT_ANNOTATED_CDS"/>
    <property type="molecule type" value="Genomic_DNA"/>
</dbReference>
<dbReference type="InterPro" id="IPR029374">
    <property type="entry name" value="TMEM156"/>
</dbReference>
<dbReference type="Bgee" id="ENSOCUG00000000579">
    <property type="expression patterns" value="Expressed in blood and 6 other cell types or tissues"/>
</dbReference>
<keyword evidence="1" id="KW-1133">Transmembrane helix</keyword>
<dbReference type="InParanoid" id="G1SDL2"/>
<organism evidence="2 3">
    <name type="scientific">Oryctolagus cuniculus</name>
    <name type="common">Rabbit</name>
    <dbReference type="NCBI Taxonomy" id="9986"/>
    <lineage>
        <taxon>Eukaryota</taxon>
        <taxon>Metazoa</taxon>
        <taxon>Chordata</taxon>
        <taxon>Craniata</taxon>
        <taxon>Vertebrata</taxon>
        <taxon>Euteleostomi</taxon>
        <taxon>Mammalia</taxon>
        <taxon>Eutheria</taxon>
        <taxon>Euarchontoglires</taxon>
        <taxon>Glires</taxon>
        <taxon>Lagomorpha</taxon>
        <taxon>Leporidae</taxon>
        <taxon>Oryctolagus</taxon>
    </lineage>
</organism>
<dbReference type="Pfam" id="PF15106">
    <property type="entry name" value="TMEM156"/>
    <property type="match status" value="1"/>
</dbReference>
<feature type="transmembrane region" description="Helical" evidence="1">
    <location>
        <begin position="214"/>
        <end position="233"/>
    </location>
</feature>
<sequence>MTKTALLKLSVAIVITFILTLPEYFKTPKGRILELSCLKVCLQPNPTYSLSSSNFSLVTFLQAVREAQIILGIFVNHSSFQNVTRICQDITRELKMCSSCLVCEPKGNVDFISQEHTSKDSIMTGSVERGENDFHSPCQHFNFTVAPLVTHVEENNTTCNLKMHTRKSTVTEEDLTRGKSINQTCSIMESLNNCTHISLYLEMDLKNLICSMKITWYALVLLVFVVLIILIIHKIREGHRVQKWQSQKYKPTSVLLRERDSEKLRALNVRVISESAQRLPLTQVREELPPIPELQVTSAVNPGDLHWT</sequence>
<keyword evidence="1" id="KW-0812">Transmembrane</keyword>
<keyword evidence="1" id="KW-0472">Membrane</keyword>
<gene>
    <name evidence="2" type="primary">TMEM156</name>
</gene>
<dbReference type="PANTHER" id="PTHR14788">
    <property type="entry name" value="TRANSMEMBRANE PROTEIN 156"/>
    <property type="match status" value="1"/>
</dbReference>
<dbReference type="STRING" id="9986.ENSOCUP00000000502"/>
<keyword evidence="3" id="KW-1185">Reference proteome</keyword>